<proteinExistence type="predicted"/>
<dbReference type="InterPro" id="IPR011989">
    <property type="entry name" value="ARM-like"/>
</dbReference>
<dbReference type="Gene3D" id="1.25.10.10">
    <property type="entry name" value="Leucine-rich Repeat Variant"/>
    <property type="match status" value="1"/>
</dbReference>
<name>A0A9P8TPG9_WICPI</name>
<dbReference type="InterPro" id="IPR016024">
    <property type="entry name" value="ARM-type_fold"/>
</dbReference>
<dbReference type="GO" id="GO:0031267">
    <property type="term" value="F:small GTPase binding"/>
    <property type="evidence" value="ECO:0007669"/>
    <property type="project" value="InterPro"/>
</dbReference>
<dbReference type="SUPFAM" id="SSF48371">
    <property type="entry name" value="ARM repeat"/>
    <property type="match status" value="1"/>
</dbReference>
<dbReference type="InterPro" id="IPR057941">
    <property type="entry name" value="TPR_TNPO3_IPO13_2nd"/>
</dbReference>
<dbReference type="GO" id="GO:0005634">
    <property type="term" value="C:nucleus"/>
    <property type="evidence" value="ECO:0007669"/>
    <property type="project" value="UniProtKB-ARBA"/>
</dbReference>
<dbReference type="PANTHER" id="PTHR12363:SF53">
    <property type="entry name" value="MRNA TRANSPORT REGULATOR MTR10"/>
    <property type="match status" value="1"/>
</dbReference>
<dbReference type="OrthoDB" id="435593at2759"/>
<evidence type="ECO:0000259" key="1">
    <source>
        <dbReference type="PROSITE" id="PS50166"/>
    </source>
</evidence>
<dbReference type="Pfam" id="PF08389">
    <property type="entry name" value="Xpo1"/>
    <property type="match status" value="1"/>
</dbReference>
<dbReference type="SMART" id="SM00913">
    <property type="entry name" value="IBN_N"/>
    <property type="match status" value="1"/>
</dbReference>
<dbReference type="GO" id="GO:0006606">
    <property type="term" value="P:protein import into nucleus"/>
    <property type="evidence" value="ECO:0007669"/>
    <property type="project" value="TreeGrafter"/>
</dbReference>
<dbReference type="InterPro" id="IPR051345">
    <property type="entry name" value="Importin_beta-like_NTR"/>
</dbReference>
<organism evidence="2 3">
    <name type="scientific">Wickerhamomyces pijperi</name>
    <name type="common">Yeast</name>
    <name type="synonym">Pichia pijperi</name>
    <dbReference type="NCBI Taxonomy" id="599730"/>
    <lineage>
        <taxon>Eukaryota</taxon>
        <taxon>Fungi</taxon>
        <taxon>Dikarya</taxon>
        <taxon>Ascomycota</taxon>
        <taxon>Saccharomycotina</taxon>
        <taxon>Saccharomycetes</taxon>
        <taxon>Phaffomycetales</taxon>
        <taxon>Wickerhamomycetaceae</taxon>
        <taxon>Wickerhamomyces</taxon>
    </lineage>
</organism>
<dbReference type="AlphaFoldDB" id="A0A9P8TPG9"/>
<gene>
    <name evidence="2" type="ORF">WICPIJ_001868</name>
</gene>
<dbReference type="PROSITE" id="PS50166">
    <property type="entry name" value="IMPORTIN_B_NT"/>
    <property type="match status" value="1"/>
</dbReference>
<sequence>MSATIEQLQEALNLMSSNSPDKKKALQHLEEFQKTSEAWSVVHSILQSNSSATSLELKMFAAQTLRNKMTYDLAQLPEESMPGLKDSLIDFIILYETGSKPIRTQLSIALAKLSIQYLSWENPVEEIMGKLQNDIPALLDFLKILPEETLDPRGTLLTDEEFRVKVDQLITVNIEKVVLLLSNYSQSTDNSKAHSLILECLNSWISEIPVEQLLQVESLTSVIFKSLSQEDSFEKAVECLSTIVRETRDIDNVQLIQALYSQIIQLRPLLTQSHDDPDAFGSLTNLFVNAGEAWHILIAKFPEQFKDLVEIILQCSAYDEDLDVVEYTFYFWYELKQMVTLERYSQAKLAFTPVYTQLIHVMIKHLKYPSTDTFDTKEEEDKFKDFRYAMGDVLKDCTAVIGDSSALSIPYELMTQAIATVDSATGANWQEVEAPLFSLRAMAQAVKLKESQVMPKIMQLIVSGLPEVVKIRYAATLVLGRYTEWTSKNPSFLEPQLTYIISGFQSAATTDIITAASHALMYFCRDCSKLLSDYIEQLYSFYQNVMQATLQTPLGSARVIDLDSVYEISEGLAHIVNQQPAERVSDVATMFIKPIIDQLTTYTSMPAGNEQVNIRIAEEIEIVRLFMEFVKPRDASYETPTDPVADLIISLWPLVLQLLSVHGGSSKVAERCMKFTKTILTSYNIYLSPIIGSIAEQLVRGFQTTRFGCYLWVSGVVIKVFGDDYVPADTKASIWKFAYEQITTYLQMYATVGNVDDIPDLVEDFARMLDDIIVFFVPDFILSDLLSPVFQTCLHSLANSKKYEPVLSTLQFLIDLISWGFDHPPISIFEELPDDVKLTVRKHINSDNAGGVLITTVLKGLIFTFPSDTHLDSTDLITKTIRLAGSPDTAVHWLDSALASLPQGSVGEKERTKLLSTVSAALSSKDFRRVRTGLKDFVGWYSRKNITPRFQK</sequence>
<dbReference type="GO" id="GO:0005737">
    <property type="term" value="C:cytoplasm"/>
    <property type="evidence" value="ECO:0007669"/>
    <property type="project" value="TreeGrafter"/>
</dbReference>
<evidence type="ECO:0000313" key="2">
    <source>
        <dbReference type="EMBL" id="KAH3687153.1"/>
    </source>
</evidence>
<dbReference type="Pfam" id="PF24140">
    <property type="entry name" value="TPR_TNPO3_IPO13_3rd"/>
    <property type="match status" value="1"/>
</dbReference>
<dbReference type="Pfam" id="PF24139">
    <property type="entry name" value="TPR_TNPO3_IPO13_4th"/>
    <property type="match status" value="1"/>
</dbReference>
<dbReference type="Pfam" id="PF03810">
    <property type="entry name" value="IBN_N"/>
    <property type="match status" value="1"/>
</dbReference>
<reference evidence="2" key="1">
    <citation type="journal article" date="2021" name="Open Biol.">
        <title>Shared evolutionary footprints suggest mitochondrial oxidative damage underlies multiple complex I losses in fungi.</title>
        <authorList>
            <person name="Schikora-Tamarit M.A."/>
            <person name="Marcet-Houben M."/>
            <person name="Nosek J."/>
            <person name="Gabaldon T."/>
        </authorList>
    </citation>
    <scope>NUCLEOTIDE SEQUENCE</scope>
    <source>
        <strain evidence="2">CBS2887</strain>
    </source>
</reference>
<accession>A0A9P8TPG9</accession>
<feature type="domain" description="Importin N-terminal" evidence="1">
    <location>
        <begin position="25"/>
        <end position="94"/>
    </location>
</feature>
<protein>
    <recommendedName>
        <fullName evidence="1">Importin N-terminal domain-containing protein</fullName>
    </recommendedName>
</protein>
<comment type="caution">
    <text evidence="2">The sequence shown here is derived from an EMBL/GenBank/DDBJ whole genome shotgun (WGS) entry which is preliminary data.</text>
</comment>
<dbReference type="Pfam" id="PF24138">
    <property type="entry name" value="TPR_TNPO3_IPO13_2nd"/>
    <property type="match status" value="1"/>
</dbReference>
<dbReference type="EMBL" id="JAEUBG010000970">
    <property type="protein sequence ID" value="KAH3687153.1"/>
    <property type="molecule type" value="Genomic_DNA"/>
</dbReference>
<dbReference type="InterPro" id="IPR013598">
    <property type="entry name" value="Exportin-1/Importin-b-like"/>
</dbReference>
<evidence type="ECO:0000313" key="3">
    <source>
        <dbReference type="Proteomes" id="UP000774326"/>
    </source>
</evidence>
<dbReference type="PANTHER" id="PTHR12363">
    <property type="entry name" value="TRANSPORTIN 3 AND IMPORTIN 13"/>
    <property type="match status" value="1"/>
</dbReference>
<dbReference type="Proteomes" id="UP000774326">
    <property type="component" value="Unassembled WGS sequence"/>
</dbReference>
<reference evidence="2" key="2">
    <citation type="submission" date="2021-01" db="EMBL/GenBank/DDBJ databases">
        <authorList>
            <person name="Schikora-Tamarit M.A."/>
        </authorList>
    </citation>
    <scope>NUCLEOTIDE SEQUENCE</scope>
    <source>
        <strain evidence="2">CBS2887</strain>
    </source>
</reference>
<keyword evidence="3" id="KW-1185">Reference proteome</keyword>
<dbReference type="InterPro" id="IPR001494">
    <property type="entry name" value="Importin-beta_N"/>
</dbReference>
<dbReference type="InterPro" id="IPR057942">
    <property type="entry name" value="TPR_TNPO3_IPO13_3rd"/>
</dbReference>
<dbReference type="InterPro" id="IPR058537">
    <property type="entry name" value="TPR_TNPO3_IPO13_4th"/>
</dbReference>